<dbReference type="Gene3D" id="3.20.20.370">
    <property type="entry name" value="Glycoside hydrolase/deacetylase"/>
    <property type="match status" value="1"/>
</dbReference>
<dbReference type="RefSeq" id="WP_015860614.1">
    <property type="nucleotide sequence ID" value="NC_012796.1"/>
</dbReference>
<dbReference type="AlphaFoldDB" id="C4XR72"/>
<feature type="signal peptide" evidence="2">
    <location>
        <begin position="1"/>
        <end position="24"/>
    </location>
</feature>
<dbReference type="eggNOG" id="COG0726">
    <property type="taxonomic scope" value="Bacteria"/>
</dbReference>
<dbReference type="PANTHER" id="PTHR10587:SF134">
    <property type="entry name" value="SECRETED PROTEIN"/>
    <property type="match status" value="1"/>
</dbReference>
<dbReference type="InterPro" id="IPR002509">
    <property type="entry name" value="NODB_dom"/>
</dbReference>
<dbReference type="PROSITE" id="PS51677">
    <property type="entry name" value="NODB"/>
    <property type="match status" value="1"/>
</dbReference>
<dbReference type="InterPro" id="IPR011330">
    <property type="entry name" value="Glyco_hydro/deAcase_b/a-brl"/>
</dbReference>
<keyword evidence="5" id="KW-1185">Reference proteome</keyword>
<dbReference type="GO" id="GO:0016810">
    <property type="term" value="F:hydrolase activity, acting on carbon-nitrogen (but not peptide) bonds"/>
    <property type="evidence" value="ECO:0007669"/>
    <property type="project" value="InterPro"/>
</dbReference>
<dbReference type="Pfam" id="PF01522">
    <property type="entry name" value="Polysacc_deac_1"/>
    <property type="match status" value="1"/>
</dbReference>
<evidence type="ECO:0000256" key="2">
    <source>
        <dbReference type="SAM" id="SignalP"/>
    </source>
</evidence>
<accession>C4XR72</accession>
<protein>
    <submittedName>
        <fullName evidence="4">Polysaccharide deacetylase domain protein</fullName>
    </submittedName>
</protein>
<dbReference type="OrthoDB" id="9784220at2"/>
<feature type="region of interest" description="Disordered" evidence="1">
    <location>
        <begin position="44"/>
        <end position="72"/>
    </location>
</feature>
<organism evidence="4 5">
    <name type="scientific">Solidesulfovibrio magneticus (strain ATCC 700980 / DSM 13731 / RS-1)</name>
    <name type="common">Desulfovibrio magneticus</name>
    <dbReference type="NCBI Taxonomy" id="573370"/>
    <lineage>
        <taxon>Bacteria</taxon>
        <taxon>Pseudomonadati</taxon>
        <taxon>Thermodesulfobacteriota</taxon>
        <taxon>Desulfovibrionia</taxon>
        <taxon>Desulfovibrionales</taxon>
        <taxon>Desulfovibrionaceae</taxon>
        <taxon>Solidesulfovibrio</taxon>
    </lineage>
</organism>
<dbReference type="SUPFAM" id="SSF88713">
    <property type="entry name" value="Glycoside hydrolase/deacetylase"/>
    <property type="match status" value="1"/>
</dbReference>
<dbReference type="Proteomes" id="UP000009071">
    <property type="component" value="Chromosome"/>
</dbReference>
<feature type="domain" description="NodB homology" evidence="3">
    <location>
        <begin position="90"/>
        <end position="295"/>
    </location>
</feature>
<sequence length="353" mass="37764">MGRLGRAVALCLACLLAAALPATAAGHDREALFAALWTPAELASTPAEKKSGRVHEPDRSPPEATVAPELTPLPPALRGSLRRVDTHGEKRLALTFDLCELADQTSGYDGGVIDALRAAKAKATLFVGGKWLRSHPLRAMQLMSDPLFEIGNHAWTHGNFGRLDDRDMIREIVWTQAEYAALRARLAVLARERGLPEAALDDVPAAPALFRFPYGRCRPEALALLADLGLAAVQWSLTTGDPDPLSTPERILRTTLERVRPGDIVIGHANGNGHGTAEALPALLAELRKRGYALVTVSELLAGGRPIAASDCYDGHPGDTAQYDAIFGDGTLHPRKKSGPRPTPQPASVPLEK</sequence>
<gene>
    <name evidence="4" type="ordered locus">DMR_19260</name>
</gene>
<name>C4XR72_SOLM1</name>
<dbReference type="InterPro" id="IPR050248">
    <property type="entry name" value="Polysacc_deacetylase_ArnD"/>
</dbReference>
<evidence type="ECO:0000259" key="3">
    <source>
        <dbReference type="PROSITE" id="PS51677"/>
    </source>
</evidence>
<evidence type="ECO:0000313" key="5">
    <source>
        <dbReference type="Proteomes" id="UP000009071"/>
    </source>
</evidence>
<evidence type="ECO:0000313" key="4">
    <source>
        <dbReference type="EMBL" id="BAH75417.1"/>
    </source>
</evidence>
<feature type="chain" id="PRO_5002946075" evidence="2">
    <location>
        <begin position="25"/>
        <end position="353"/>
    </location>
</feature>
<reference evidence="4 5" key="1">
    <citation type="journal article" date="2009" name="Genome Res.">
        <title>Whole genome sequence of Desulfovibrio magneticus strain RS-1 revealed common gene clusters in magnetotactic bacteria.</title>
        <authorList>
            <person name="Nakazawa H."/>
            <person name="Arakaki A."/>
            <person name="Narita-Yamada S."/>
            <person name="Yashiro I."/>
            <person name="Jinno K."/>
            <person name="Aoki N."/>
            <person name="Tsuruyama A."/>
            <person name="Okamura Y."/>
            <person name="Tanikawa S."/>
            <person name="Fujita N."/>
            <person name="Takeyama H."/>
            <person name="Matsunaga T."/>
        </authorList>
    </citation>
    <scope>NUCLEOTIDE SEQUENCE [LARGE SCALE GENOMIC DNA]</scope>
    <source>
        <strain evidence="5">ATCC 700980 / DSM 13731 / RS-1</strain>
    </source>
</reference>
<dbReference type="KEGG" id="dma:DMR_19260"/>
<dbReference type="EMBL" id="AP010904">
    <property type="protein sequence ID" value="BAH75417.1"/>
    <property type="molecule type" value="Genomic_DNA"/>
</dbReference>
<feature type="region of interest" description="Disordered" evidence="1">
    <location>
        <begin position="328"/>
        <end position="353"/>
    </location>
</feature>
<dbReference type="PANTHER" id="PTHR10587">
    <property type="entry name" value="GLYCOSYL TRANSFERASE-RELATED"/>
    <property type="match status" value="1"/>
</dbReference>
<dbReference type="STRING" id="573370.DMR_19260"/>
<feature type="compositionally biased region" description="Basic and acidic residues" evidence="1">
    <location>
        <begin position="47"/>
        <end position="61"/>
    </location>
</feature>
<proteinExistence type="predicted"/>
<dbReference type="GO" id="GO:0005975">
    <property type="term" value="P:carbohydrate metabolic process"/>
    <property type="evidence" value="ECO:0007669"/>
    <property type="project" value="InterPro"/>
</dbReference>
<evidence type="ECO:0000256" key="1">
    <source>
        <dbReference type="SAM" id="MobiDB-lite"/>
    </source>
</evidence>
<keyword evidence="2" id="KW-0732">Signal</keyword>
<dbReference type="HOGENOM" id="CLU_062195_0_0_7"/>